<dbReference type="InterPro" id="IPR000792">
    <property type="entry name" value="Tscrpt_reg_LuxR_C"/>
</dbReference>
<gene>
    <name evidence="4" type="ORF">ATJ78_0616</name>
</gene>
<dbReference type="Gene3D" id="1.25.40.10">
    <property type="entry name" value="Tetratricopeptide repeat domain"/>
    <property type="match status" value="1"/>
</dbReference>
<dbReference type="SMART" id="SM00421">
    <property type="entry name" value="HTH_LUXR"/>
    <property type="match status" value="1"/>
</dbReference>
<dbReference type="PROSITE" id="PS50043">
    <property type="entry name" value="HTH_LUXR_2"/>
    <property type="match status" value="1"/>
</dbReference>
<dbReference type="SUPFAM" id="SSF52540">
    <property type="entry name" value="P-loop containing nucleoside triphosphate hydrolases"/>
    <property type="match status" value="1"/>
</dbReference>
<evidence type="ECO:0000313" key="4">
    <source>
        <dbReference type="EMBL" id="PFG29701.1"/>
    </source>
</evidence>
<dbReference type="InterPro" id="IPR027417">
    <property type="entry name" value="P-loop_NTPase"/>
</dbReference>
<dbReference type="Pfam" id="PF13191">
    <property type="entry name" value="AAA_16"/>
    <property type="match status" value="1"/>
</dbReference>
<dbReference type="CDD" id="cd06170">
    <property type="entry name" value="LuxR_C_like"/>
    <property type="match status" value="1"/>
</dbReference>
<proteinExistence type="predicted"/>
<dbReference type="Pfam" id="PF00196">
    <property type="entry name" value="GerE"/>
    <property type="match status" value="1"/>
</dbReference>
<dbReference type="InterPro" id="IPR011990">
    <property type="entry name" value="TPR-like_helical_dom_sf"/>
</dbReference>
<dbReference type="GO" id="GO:0006355">
    <property type="term" value="P:regulation of DNA-templated transcription"/>
    <property type="evidence" value="ECO:0007669"/>
    <property type="project" value="InterPro"/>
</dbReference>
<dbReference type="InterPro" id="IPR016032">
    <property type="entry name" value="Sig_transdc_resp-reg_C-effctor"/>
</dbReference>
<evidence type="ECO:0000256" key="1">
    <source>
        <dbReference type="ARBA" id="ARBA00022741"/>
    </source>
</evidence>
<dbReference type="GO" id="GO:0005737">
    <property type="term" value="C:cytoplasm"/>
    <property type="evidence" value="ECO:0007669"/>
    <property type="project" value="TreeGrafter"/>
</dbReference>
<keyword evidence="2" id="KW-0067">ATP-binding</keyword>
<dbReference type="GO" id="GO:0003677">
    <property type="term" value="F:DNA binding"/>
    <property type="evidence" value="ECO:0007669"/>
    <property type="project" value="InterPro"/>
</dbReference>
<reference evidence="4 5" key="1">
    <citation type="submission" date="2017-10" db="EMBL/GenBank/DDBJ databases">
        <title>Sequencing the genomes of 1000 actinobacteria strains.</title>
        <authorList>
            <person name="Klenk H.-P."/>
        </authorList>
    </citation>
    <scope>NUCLEOTIDE SEQUENCE [LARGE SCALE GENOMIC DNA]</scope>
    <source>
        <strain evidence="4 5">DSM 21798</strain>
    </source>
</reference>
<dbReference type="EMBL" id="PDJE01000001">
    <property type="protein sequence ID" value="PFG29701.1"/>
    <property type="molecule type" value="Genomic_DNA"/>
</dbReference>
<keyword evidence="5" id="KW-1185">Reference proteome</keyword>
<evidence type="ECO:0000313" key="5">
    <source>
        <dbReference type="Proteomes" id="UP000221369"/>
    </source>
</evidence>
<evidence type="ECO:0000259" key="3">
    <source>
        <dbReference type="PROSITE" id="PS50043"/>
    </source>
</evidence>
<accession>A0A2A9DTK0</accession>
<dbReference type="InterPro" id="IPR036388">
    <property type="entry name" value="WH-like_DNA-bd_sf"/>
</dbReference>
<dbReference type="Proteomes" id="UP000221369">
    <property type="component" value="Unassembled WGS sequence"/>
</dbReference>
<dbReference type="Gene3D" id="3.40.50.300">
    <property type="entry name" value="P-loop containing nucleotide triphosphate hydrolases"/>
    <property type="match status" value="1"/>
</dbReference>
<keyword evidence="1" id="KW-0547">Nucleotide-binding</keyword>
<dbReference type="SUPFAM" id="SSF48452">
    <property type="entry name" value="TPR-like"/>
    <property type="match status" value="1"/>
</dbReference>
<name>A0A2A9DTK0_9MICO</name>
<evidence type="ECO:0000256" key="2">
    <source>
        <dbReference type="ARBA" id="ARBA00022840"/>
    </source>
</evidence>
<sequence>MLSPEVPPVDVGASWHDWCMIGTPVRASMVGRDAELSALSDIFARSLAGSPHVALVAGEAGIGKTRLLREFQEHARTRANVAVGQCIDYGATPVPYAPIVSILRTIVADMGAEAAREVAGPGRDALLLLLPELGDGPLDWSEVSASRLHDVIAVLIEAYAQQAPLVVMIEDLHWADDSTLTMLRFLMRAITNVRVLIVVSVRSEDVGRGSAVHTFLAESERARLMERIELTRLDRQQVRDLAETFRRSPLDDDALDRVFDRTEGVPFFVEELSSCTEGAMPDTLRDLLLARYDALDATAQRIVRVLSASNGWLPHVILRDVVDESDADLDDAVRAGVQASILEVDRDAYCFRHSLLREAAQGELLPGERGRVHLAYARAFEQHPEIDAEYEIAHHWNAAGDSPRALASAVTAMMSAKKAYAYATASQLGELAIELWERVPDAEDLTGTTRVRLLSTVASMHRNAGSGERAIAVVNAALDEADRSPVEPALFVRLLRDKAQYLANIGRPGAVELLIDALALMGDVDDEHPSHVHDEKLRANLLNMLAARYMLAGKAHEAIVTAATAHDVAMAAGERSEQSVAANLRGMSRAQLGDIDEALADLERARENAIDSSSRLRFSVNYSDLLNLLGRYQEAIDVARAGLARAIELGVERSSGAIMLHNLIDPLFALGDIDEAERIIDRTLSLGSLTVPQSYTQRTRVQALLWRGDTATAKRLAEQWLPGFDVTATVERQLWWASGTLRVELALADRDWTTAWQTVTTILDDPASASHVVHRRNRLLDAAGIVARLRTVVSESEADAAAATVLNAWRALPDPVTPEPLSAIVTGLVAVPDASGVDVLRAAADAAEDPTVPALTRPFVYMQYAKALVASGERSRAASTLAHALEVVTALAHAGLRAELEEYADAAGLRSPADVGSMPILTARESQVLDLIAQGLSNRQIGERLFISTKTASVHVSAILRKLGVSTRTEAAVAARRAVG</sequence>
<protein>
    <submittedName>
        <fullName evidence="4">Putative ATPase</fullName>
    </submittedName>
</protein>
<dbReference type="AlphaFoldDB" id="A0A2A9DTK0"/>
<organism evidence="4 5">
    <name type="scientific">Paramicrobacterium agarici</name>
    <dbReference type="NCBI Taxonomy" id="630514"/>
    <lineage>
        <taxon>Bacteria</taxon>
        <taxon>Bacillati</taxon>
        <taxon>Actinomycetota</taxon>
        <taxon>Actinomycetes</taxon>
        <taxon>Micrococcales</taxon>
        <taxon>Microbacteriaceae</taxon>
        <taxon>Paramicrobacterium</taxon>
    </lineage>
</organism>
<feature type="domain" description="HTH luxR-type" evidence="3">
    <location>
        <begin position="914"/>
        <end position="979"/>
    </location>
</feature>
<dbReference type="PANTHER" id="PTHR16305">
    <property type="entry name" value="TESTICULAR SOLUBLE ADENYLYL CYCLASE"/>
    <property type="match status" value="1"/>
</dbReference>
<dbReference type="PRINTS" id="PR00038">
    <property type="entry name" value="HTHLUXR"/>
</dbReference>
<dbReference type="SUPFAM" id="SSF46894">
    <property type="entry name" value="C-terminal effector domain of the bipartite response regulators"/>
    <property type="match status" value="1"/>
</dbReference>
<dbReference type="GO" id="GO:0004016">
    <property type="term" value="F:adenylate cyclase activity"/>
    <property type="evidence" value="ECO:0007669"/>
    <property type="project" value="TreeGrafter"/>
</dbReference>
<dbReference type="PANTHER" id="PTHR16305:SF35">
    <property type="entry name" value="TRANSCRIPTIONAL ACTIVATOR DOMAIN"/>
    <property type="match status" value="1"/>
</dbReference>
<dbReference type="GO" id="GO:0005524">
    <property type="term" value="F:ATP binding"/>
    <property type="evidence" value="ECO:0007669"/>
    <property type="project" value="UniProtKB-KW"/>
</dbReference>
<dbReference type="InterPro" id="IPR041664">
    <property type="entry name" value="AAA_16"/>
</dbReference>
<dbReference type="Gene3D" id="1.10.10.10">
    <property type="entry name" value="Winged helix-like DNA-binding domain superfamily/Winged helix DNA-binding domain"/>
    <property type="match status" value="1"/>
</dbReference>
<comment type="caution">
    <text evidence="4">The sequence shown here is derived from an EMBL/GenBank/DDBJ whole genome shotgun (WGS) entry which is preliminary data.</text>
</comment>